<evidence type="ECO:0000313" key="2">
    <source>
        <dbReference type="EMBL" id="KAF6075071.1"/>
    </source>
</evidence>
<sequence>MHIRKRSCPSHPCSSQTPLFLCKRSLRGLALSRRPGRTPVPGLRAARCPLRTSGSECRSSAPTQNLTPCSVNEPPETGLRTMTDSGRPGPAPPRAALPVEAGRPWHGAEGPSEGSGGETLARSLWEPSGHLSPCSSVKQNPGTEPQGDGRGMGVPGRGWGGGRRPAGGGHSGMWWQWSHRGLLAHFTLVTLGGGLSKWSPGYTVLALPCLL</sequence>
<feature type="compositionally biased region" description="Gly residues" evidence="1">
    <location>
        <begin position="148"/>
        <end position="168"/>
    </location>
</feature>
<comment type="caution">
    <text evidence="2">The sequence shown here is derived from an EMBL/GenBank/DDBJ whole genome shotgun (WGS) entry which is preliminary data.</text>
</comment>
<gene>
    <name evidence="2" type="ORF">HJG60_009469</name>
</gene>
<protein>
    <submittedName>
        <fullName evidence="2">Uncharacterized protein</fullName>
    </submittedName>
</protein>
<feature type="compositionally biased region" description="Polar residues" evidence="1">
    <location>
        <begin position="133"/>
        <end position="143"/>
    </location>
</feature>
<proteinExistence type="predicted"/>
<evidence type="ECO:0000313" key="3">
    <source>
        <dbReference type="Proteomes" id="UP000664940"/>
    </source>
</evidence>
<dbReference type="Proteomes" id="UP000664940">
    <property type="component" value="Unassembled WGS sequence"/>
</dbReference>
<reference evidence="2 3" key="1">
    <citation type="journal article" date="2020" name="Nature">
        <title>Six reference-quality genomes reveal evolution of bat adaptations.</title>
        <authorList>
            <person name="Jebb D."/>
            <person name="Huang Z."/>
            <person name="Pippel M."/>
            <person name="Hughes G.M."/>
            <person name="Lavrichenko K."/>
            <person name="Devanna P."/>
            <person name="Winkler S."/>
            <person name="Jermiin L.S."/>
            <person name="Skirmuntt E.C."/>
            <person name="Katzourakis A."/>
            <person name="Burkitt-Gray L."/>
            <person name="Ray D.A."/>
            <person name="Sullivan K.A.M."/>
            <person name="Roscito J.G."/>
            <person name="Kirilenko B.M."/>
            <person name="Davalos L.M."/>
            <person name="Corthals A.P."/>
            <person name="Power M.L."/>
            <person name="Jones G."/>
            <person name="Ransome R.D."/>
            <person name="Dechmann D.K.N."/>
            <person name="Locatelli A.G."/>
            <person name="Puechmaille S.J."/>
            <person name="Fedrigo O."/>
            <person name="Jarvis E.D."/>
            <person name="Hiller M."/>
            <person name="Vernes S.C."/>
            <person name="Myers E.W."/>
            <person name="Teeling E.C."/>
        </authorList>
    </citation>
    <scope>NUCLEOTIDE SEQUENCE [LARGE SCALE GENOMIC DNA]</scope>
    <source>
        <strain evidence="2">Bat1K_MPI-CBG_1</strain>
    </source>
</reference>
<evidence type="ECO:0000256" key="1">
    <source>
        <dbReference type="SAM" id="MobiDB-lite"/>
    </source>
</evidence>
<organism evidence="2 3">
    <name type="scientific">Phyllostomus discolor</name>
    <name type="common">pale spear-nosed bat</name>
    <dbReference type="NCBI Taxonomy" id="89673"/>
    <lineage>
        <taxon>Eukaryota</taxon>
        <taxon>Metazoa</taxon>
        <taxon>Chordata</taxon>
        <taxon>Craniata</taxon>
        <taxon>Vertebrata</taxon>
        <taxon>Euteleostomi</taxon>
        <taxon>Mammalia</taxon>
        <taxon>Eutheria</taxon>
        <taxon>Laurasiatheria</taxon>
        <taxon>Chiroptera</taxon>
        <taxon>Yangochiroptera</taxon>
        <taxon>Phyllostomidae</taxon>
        <taxon>Phyllostominae</taxon>
        <taxon>Phyllostomus</taxon>
    </lineage>
</organism>
<feature type="region of interest" description="Disordered" evidence="1">
    <location>
        <begin position="52"/>
        <end position="168"/>
    </location>
</feature>
<accession>A0A834DCT4</accession>
<name>A0A834DCT4_9CHIR</name>
<dbReference type="AlphaFoldDB" id="A0A834DCT4"/>
<feature type="compositionally biased region" description="Polar residues" evidence="1">
    <location>
        <begin position="52"/>
        <end position="70"/>
    </location>
</feature>
<dbReference type="EMBL" id="JABVXQ010000015">
    <property type="protein sequence ID" value="KAF6075071.1"/>
    <property type="molecule type" value="Genomic_DNA"/>
</dbReference>